<keyword evidence="2 5" id="KW-0479">Metal-binding</keyword>
<keyword evidence="4" id="KW-0560">Oxidoreductase</keyword>
<protein>
    <submittedName>
        <fullName evidence="7">Zinc-binding dehydrogenase</fullName>
    </submittedName>
</protein>
<dbReference type="Proteomes" id="UP001172728">
    <property type="component" value="Unassembled WGS sequence"/>
</dbReference>
<dbReference type="PANTHER" id="PTHR43401">
    <property type="entry name" value="L-THREONINE 3-DEHYDROGENASE"/>
    <property type="match status" value="1"/>
</dbReference>
<comment type="cofactor">
    <cofactor evidence="1 5">
        <name>Zn(2+)</name>
        <dbReference type="ChEBI" id="CHEBI:29105"/>
    </cofactor>
</comment>
<dbReference type="InterPro" id="IPR036291">
    <property type="entry name" value="NAD(P)-bd_dom_sf"/>
</dbReference>
<dbReference type="InterPro" id="IPR013149">
    <property type="entry name" value="ADH-like_C"/>
</dbReference>
<dbReference type="SMART" id="SM00829">
    <property type="entry name" value="PKS_ER"/>
    <property type="match status" value="1"/>
</dbReference>
<comment type="caution">
    <text evidence="7">The sequence shown here is derived from an EMBL/GenBank/DDBJ whole genome shotgun (WGS) entry which is preliminary data.</text>
</comment>
<evidence type="ECO:0000256" key="2">
    <source>
        <dbReference type="ARBA" id="ARBA00022723"/>
    </source>
</evidence>
<organism evidence="7 8">
    <name type="scientific">Demequina litoralis</name>
    <dbReference type="NCBI Taxonomy" id="3051660"/>
    <lineage>
        <taxon>Bacteria</taxon>
        <taxon>Bacillati</taxon>
        <taxon>Actinomycetota</taxon>
        <taxon>Actinomycetes</taxon>
        <taxon>Micrococcales</taxon>
        <taxon>Demequinaceae</taxon>
        <taxon>Demequina</taxon>
    </lineage>
</organism>
<dbReference type="Pfam" id="PF08240">
    <property type="entry name" value="ADH_N"/>
    <property type="match status" value="1"/>
</dbReference>
<reference evidence="7" key="1">
    <citation type="submission" date="2023-06" db="EMBL/GenBank/DDBJ databases">
        <title>Sysu t00192.</title>
        <authorList>
            <person name="Gao L."/>
            <person name="Fang B.-Z."/>
            <person name="Li W.-J."/>
        </authorList>
    </citation>
    <scope>NUCLEOTIDE SEQUENCE</scope>
    <source>
        <strain evidence="7">SYSU T00192</strain>
    </source>
</reference>
<evidence type="ECO:0000256" key="4">
    <source>
        <dbReference type="ARBA" id="ARBA00023002"/>
    </source>
</evidence>
<feature type="domain" description="Enoyl reductase (ER)" evidence="6">
    <location>
        <begin position="8"/>
        <end position="313"/>
    </location>
</feature>
<keyword evidence="3 5" id="KW-0862">Zinc</keyword>
<dbReference type="InterPro" id="IPR002328">
    <property type="entry name" value="ADH_Zn_CS"/>
</dbReference>
<dbReference type="InterPro" id="IPR050129">
    <property type="entry name" value="Zn_alcohol_dh"/>
</dbReference>
<evidence type="ECO:0000313" key="7">
    <source>
        <dbReference type="EMBL" id="MDN4475494.1"/>
    </source>
</evidence>
<dbReference type="RefSeq" id="WP_301132578.1">
    <property type="nucleotide sequence ID" value="NZ_JAUHPW010000004.1"/>
</dbReference>
<proteinExistence type="inferred from homology"/>
<dbReference type="Gene3D" id="3.90.180.10">
    <property type="entry name" value="Medium-chain alcohol dehydrogenases, catalytic domain"/>
    <property type="match status" value="2"/>
</dbReference>
<sequence length="315" mass="32362">MKAWQFTGTHQPLALNEFPDPTPGPGEVVLEVKAAGLCHSDVGVLEDEGWLALLPVLPVTMGHEIAGVVTAIGDGVEGYAVGDRVGVCPTGGSGVAPGYGRDGGFAPLHRVPAIDLVRMPEGLPFDLAAAGTDAGMTSYHAIATIGEVKAGDKVAVIGLGGLGQIGARVAVVKGADVTAVEINEEVWPLAQEIGASRVVKDIAELAGGDFDLVVDYAGFGTTTAGAVDAIRRDGTIVVVGMGRLEATLNTRDVILKQARILGSNGGTLDDVAEVYALFASGEVEPQVATIGFDEIPEGIERLKRGEVRGRLVALL</sequence>
<gene>
    <name evidence="7" type="ORF">QQX09_06465</name>
</gene>
<evidence type="ECO:0000259" key="6">
    <source>
        <dbReference type="SMART" id="SM00829"/>
    </source>
</evidence>
<keyword evidence="8" id="KW-1185">Reference proteome</keyword>
<dbReference type="CDD" id="cd08254">
    <property type="entry name" value="hydroxyacyl_CoA_DH"/>
    <property type="match status" value="1"/>
</dbReference>
<dbReference type="SUPFAM" id="SSF50129">
    <property type="entry name" value="GroES-like"/>
    <property type="match status" value="1"/>
</dbReference>
<evidence type="ECO:0000256" key="3">
    <source>
        <dbReference type="ARBA" id="ARBA00022833"/>
    </source>
</evidence>
<evidence type="ECO:0000256" key="5">
    <source>
        <dbReference type="RuleBase" id="RU361277"/>
    </source>
</evidence>
<evidence type="ECO:0000313" key="8">
    <source>
        <dbReference type="Proteomes" id="UP001172728"/>
    </source>
</evidence>
<dbReference type="SUPFAM" id="SSF51735">
    <property type="entry name" value="NAD(P)-binding Rossmann-fold domains"/>
    <property type="match status" value="1"/>
</dbReference>
<dbReference type="PROSITE" id="PS00059">
    <property type="entry name" value="ADH_ZINC"/>
    <property type="match status" value="1"/>
</dbReference>
<name>A0ABT8G974_9MICO</name>
<comment type="similarity">
    <text evidence="5">Belongs to the zinc-containing alcohol dehydrogenase family.</text>
</comment>
<dbReference type="InterPro" id="IPR013154">
    <property type="entry name" value="ADH-like_N"/>
</dbReference>
<evidence type="ECO:0000256" key="1">
    <source>
        <dbReference type="ARBA" id="ARBA00001947"/>
    </source>
</evidence>
<dbReference type="InterPro" id="IPR020843">
    <property type="entry name" value="ER"/>
</dbReference>
<dbReference type="EMBL" id="JAUHPW010000004">
    <property type="protein sequence ID" value="MDN4475494.1"/>
    <property type="molecule type" value="Genomic_DNA"/>
</dbReference>
<accession>A0ABT8G974</accession>
<dbReference type="Gene3D" id="3.40.50.720">
    <property type="entry name" value="NAD(P)-binding Rossmann-like Domain"/>
    <property type="match status" value="1"/>
</dbReference>
<dbReference type="Pfam" id="PF00107">
    <property type="entry name" value="ADH_zinc_N"/>
    <property type="match status" value="1"/>
</dbReference>
<dbReference type="PANTHER" id="PTHR43401:SF5">
    <property type="entry name" value="ALCOHOL DEHYDROGENASE-RELATED"/>
    <property type="match status" value="1"/>
</dbReference>
<dbReference type="InterPro" id="IPR011032">
    <property type="entry name" value="GroES-like_sf"/>
</dbReference>